<keyword evidence="2" id="KW-0472">Membrane</keyword>
<evidence type="ECO:0000256" key="2">
    <source>
        <dbReference type="SAM" id="Phobius"/>
    </source>
</evidence>
<dbReference type="GO" id="GO:0045124">
    <property type="term" value="P:regulation of bone resorption"/>
    <property type="evidence" value="ECO:0007669"/>
    <property type="project" value="TreeGrafter"/>
</dbReference>
<evidence type="ECO:0000313" key="4">
    <source>
        <dbReference type="Ensembl" id="ENSPKIP00000035033.1"/>
    </source>
</evidence>
<dbReference type="PANTHER" id="PTHR46942">
    <property type="entry name" value="SIALIC ACID-BINDING IG-LIKE LECTIN 15"/>
    <property type="match status" value="1"/>
</dbReference>
<dbReference type="SUPFAM" id="SSF48726">
    <property type="entry name" value="Immunoglobulin"/>
    <property type="match status" value="2"/>
</dbReference>
<dbReference type="Gene3D" id="2.60.40.10">
    <property type="entry name" value="Immunoglobulins"/>
    <property type="match status" value="2"/>
</dbReference>
<name>A0A3B3SXQ8_9TELE</name>
<dbReference type="SMART" id="SM00409">
    <property type="entry name" value="IG"/>
    <property type="match status" value="1"/>
</dbReference>
<dbReference type="InterPro" id="IPR007110">
    <property type="entry name" value="Ig-like_dom"/>
</dbReference>
<dbReference type="InterPro" id="IPR013106">
    <property type="entry name" value="Ig_V-set"/>
</dbReference>
<dbReference type="InterPro" id="IPR013783">
    <property type="entry name" value="Ig-like_fold"/>
</dbReference>
<feature type="region of interest" description="Disordered" evidence="1">
    <location>
        <begin position="187"/>
        <end position="206"/>
    </location>
</feature>
<keyword evidence="2" id="KW-0812">Transmembrane</keyword>
<dbReference type="Proteomes" id="UP000261540">
    <property type="component" value="Unplaced"/>
</dbReference>
<evidence type="ECO:0000259" key="3">
    <source>
        <dbReference type="PROSITE" id="PS50835"/>
    </source>
</evidence>
<reference evidence="4" key="1">
    <citation type="submission" date="2025-08" db="UniProtKB">
        <authorList>
            <consortium name="Ensembl"/>
        </authorList>
    </citation>
    <scope>IDENTIFICATION</scope>
</reference>
<dbReference type="InterPro" id="IPR036179">
    <property type="entry name" value="Ig-like_dom_sf"/>
</dbReference>
<dbReference type="PROSITE" id="PS50835">
    <property type="entry name" value="IG_LIKE"/>
    <property type="match status" value="2"/>
</dbReference>
<dbReference type="AlphaFoldDB" id="A0A3B3SXQ8"/>
<keyword evidence="2" id="KW-1133">Transmembrane helix</keyword>
<accession>A0A3B3SXQ8</accession>
<dbReference type="GeneTree" id="ENSGT01150000286907"/>
<dbReference type="GO" id="GO:2001204">
    <property type="term" value="P:regulation of osteoclast development"/>
    <property type="evidence" value="ECO:0007669"/>
    <property type="project" value="TreeGrafter"/>
</dbReference>
<dbReference type="CDD" id="cd00096">
    <property type="entry name" value="Ig"/>
    <property type="match status" value="1"/>
</dbReference>
<evidence type="ECO:0000256" key="1">
    <source>
        <dbReference type="SAM" id="MobiDB-lite"/>
    </source>
</evidence>
<dbReference type="GO" id="GO:0032956">
    <property type="term" value="P:regulation of actin cytoskeleton organization"/>
    <property type="evidence" value="ECO:0007669"/>
    <property type="project" value="TreeGrafter"/>
</dbReference>
<dbReference type="GO" id="GO:0005886">
    <property type="term" value="C:plasma membrane"/>
    <property type="evidence" value="ECO:0007669"/>
    <property type="project" value="TreeGrafter"/>
</dbReference>
<proteinExistence type="predicted"/>
<reference evidence="4" key="2">
    <citation type="submission" date="2025-09" db="UniProtKB">
        <authorList>
            <consortium name="Ensembl"/>
        </authorList>
    </citation>
    <scope>IDENTIFICATION</scope>
</reference>
<dbReference type="Ensembl" id="ENSPKIT00000015958.1">
    <property type="protein sequence ID" value="ENSPKIP00000035033.1"/>
    <property type="gene ID" value="ENSPKIG00000014129.1"/>
</dbReference>
<dbReference type="PANTHER" id="PTHR46942:SF1">
    <property type="entry name" value="SIALIC ACID-BINDING IG-LIKE LECTIN 15"/>
    <property type="match status" value="1"/>
</dbReference>
<keyword evidence="5" id="KW-1185">Reference proteome</keyword>
<dbReference type="InterPro" id="IPR042836">
    <property type="entry name" value="SIG15"/>
</dbReference>
<protein>
    <recommendedName>
        <fullName evidence="3">Ig-like domain-containing protein</fullName>
    </recommendedName>
</protein>
<dbReference type="Pfam" id="PF07686">
    <property type="entry name" value="V-set"/>
    <property type="match status" value="1"/>
</dbReference>
<feature type="transmembrane region" description="Helical" evidence="2">
    <location>
        <begin position="262"/>
        <end position="286"/>
    </location>
</feature>
<dbReference type="InterPro" id="IPR003599">
    <property type="entry name" value="Ig_sub"/>
</dbReference>
<feature type="domain" description="Ig-like" evidence="3">
    <location>
        <begin position="15"/>
        <end position="138"/>
    </location>
</feature>
<feature type="domain" description="Ig-like" evidence="3">
    <location>
        <begin position="161"/>
        <end position="246"/>
    </location>
</feature>
<sequence length="325" mass="36531">MTLRYKKRFTRGELPATFSFCVMMDGSLQCKNVRFSAGMTIRKRSLAVEGYPVVLPCSFSHPRHEQHSSMLVQWRLGHGPAGVVLFQCASHNNSRSCQPEGHQDQRYRLEGDPRQHDLSLRINSAALQDSGHYYCRVEVPGHPHASFQNKRGMHLRVEAAPQILGLSVEGSEESGYSAVCRVQGSPLPDVQWSSPEHPRDDPPLTLLSQADASQHHTSSLLRDVQPGHHYTCAASNPLGREQATLFLLQPNPLQASSGPPHLLLLLSLSLGAKVLLFLGWLAWLLWRLHTQYMQAQSAAVTYALLLEHHHVYIKCFFPKNFHKMQ</sequence>
<organism evidence="4 5">
    <name type="scientific">Paramormyrops kingsleyae</name>
    <dbReference type="NCBI Taxonomy" id="1676925"/>
    <lineage>
        <taxon>Eukaryota</taxon>
        <taxon>Metazoa</taxon>
        <taxon>Chordata</taxon>
        <taxon>Craniata</taxon>
        <taxon>Vertebrata</taxon>
        <taxon>Euteleostomi</taxon>
        <taxon>Actinopterygii</taxon>
        <taxon>Neopterygii</taxon>
        <taxon>Teleostei</taxon>
        <taxon>Osteoglossocephala</taxon>
        <taxon>Osteoglossomorpha</taxon>
        <taxon>Osteoglossiformes</taxon>
        <taxon>Mormyridae</taxon>
        <taxon>Paramormyrops</taxon>
    </lineage>
</organism>
<evidence type="ECO:0000313" key="5">
    <source>
        <dbReference type="Proteomes" id="UP000261540"/>
    </source>
</evidence>